<reference evidence="8" key="1">
    <citation type="submission" date="2025-08" db="UniProtKB">
        <authorList>
            <consortium name="Ensembl"/>
        </authorList>
    </citation>
    <scope>IDENTIFICATION</scope>
</reference>
<evidence type="ECO:0000256" key="6">
    <source>
        <dbReference type="SAM" id="SignalP"/>
    </source>
</evidence>
<feature type="chain" id="PRO_5018745350" description="trypsin" evidence="6">
    <location>
        <begin position="20"/>
        <end position="264"/>
    </location>
</feature>
<dbReference type="SMART" id="SM00020">
    <property type="entry name" value="Tryp_SPc"/>
    <property type="match status" value="1"/>
</dbReference>
<name>A0A3Q3K385_MONAL</name>
<dbReference type="GO" id="GO:0004252">
    <property type="term" value="F:serine-type endopeptidase activity"/>
    <property type="evidence" value="ECO:0007669"/>
    <property type="project" value="UniProtKB-EC"/>
</dbReference>
<feature type="domain" description="Peptidase S1" evidence="7">
    <location>
        <begin position="28"/>
        <end position="262"/>
    </location>
</feature>
<dbReference type="Proteomes" id="UP000261600">
    <property type="component" value="Unplaced"/>
</dbReference>
<evidence type="ECO:0000259" key="7">
    <source>
        <dbReference type="PROSITE" id="PS50240"/>
    </source>
</evidence>
<dbReference type="SUPFAM" id="SSF50494">
    <property type="entry name" value="Trypsin-like serine proteases"/>
    <property type="match status" value="1"/>
</dbReference>
<protein>
    <recommendedName>
        <fullName evidence="5">trypsin</fullName>
        <ecNumber evidence="5">3.4.21.4</ecNumber>
    </recommendedName>
</protein>
<dbReference type="Pfam" id="PF00089">
    <property type="entry name" value="Trypsin"/>
    <property type="match status" value="1"/>
</dbReference>
<keyword evidence="6" id="KW-0732">Signal</keyword>
<comment type="similarity">
    <text evidence="1">Belongs to the peptidase S1 family.</text>
</comment>
<dbReference type="EC" id="3.4.21.4" evidence="5"/>
<keyword evidence="3" id="KW-1015">Disulfide bond</keyword>
<evidence type="ECO:0000256" key="1">
    <source>
        <dbReference type="ARBA" id="ARBA00007664"/>
    </source>
</evidence>
<dbReference type="InterPro" id="IPR009003">
    <property type="entry name" value="Peptidase_S1_PA"/>
</dbReference>
<dbReference type="STRING" id="43700.ENSMALP00000022512"/>
<dbReference type="InterPro" id="IPR001254">
    <property type="entry name" value="Trypsin_dom"/>
</dbReference>
<dbReference type="PANTHER" id="PTHR24276">
    <property type="entry name" value="POLYSERASE-RELATED"/>
    <property type="match status" value="1"/>
</dbReference>
<reference evidence="8" key="2">
    <citation type="submission" date="2025-09" db="UniProtKB">
        <authorList>
            <consortium name="Ensembl"/>
        </authorList>
    </citation>
    <scope>IDENTIFICATION</scope>
</reference>
<evidence type="ECO:0000256" key="5">
    <source>
        <dbReference type="ARBA" id="ARBA00038868"/>
    </source>
</evidence>
<evidence type="ECO:0000256" key="4">
    <source>
        <dbReference type="ARBA" id="ARBA00036320"/>
    </source>
</evidence>
<comment type="catalytic activity">
    <reaction evidence="4">
        <text>Preferential cleavage: Arg-|-Xaa, Lys-|-Xaa.</text>
        <dbReference type="EC" id="3.4.21.4"/>
    </reaction>
</comment>
<evidence type="ECO:0000313" key="9">
    <source>
        <dbReference type="Proteomes" id="UP000261600"/>
    </source>
</evidence>
<dbReference type="AlphaFoldDB" id="A0A3Q3K385"/>
<dbReference type="GO" id="GO:0007586">
    <property type="term" value="P:digestion"/>
    <property type="evidence" value="ECO:0007669"/>
    <property type="project" value="UniProtKB-KW"/>
</dbReference>
<organism evidence="8 9">
    <name type="scientific">Monopterus albus</name>
    <name type="common">Swamp eel</name>
    <dbReference type="NCBI Taxonomy" id="43700"/>
    <lineage>
        <taxon>Eukaryota</taxon>
        <taxon>Metazoa</taxon>
        <taxon>Chordata</taxon>
        <taxon>Craniata</taxon>
        <taxon>Vertebrata</taxon>
        <taxon>Euteleostomi</taxon>
        <taxon>Actinopterygii</taxon>
        <taxon>Neopterygii</taxon>
        <taxon>Teleostei</taxon>
        <taxon>Neoteleostei</taxon>
        <taxon>Acanthomorphata</taxon>
        <taxon>Anabantaria</taxon>
        <taxon>Synbranchiformes</taxon>
        <taxon>Synbranchidae</taxon>
        <taxon>Monopterus</taxon>
    </lineage>
</organism>
<dbReference type="PROSITE" id="PS50240">
    <property type="entry name" value="TRYPSIN_DOM"/>
    <property type="match status" value="1"/>
</dbReference>
<dbReference type="InterPro" id="IPR018114">
    <property type="entry name" value="TRYPSIN_HIS"/>
</dbReference>
<dbReference type="Ensembl" id="ENSMALT00000022942.1">
    <property type="protein sequence ID" value="ENSMALP00000022512.1"/>
    <property type="gene ID" value="ENSMALG00000015702.1"/>
</dbReference>
<dbReference type="GO" id="GO:0006508">
    <property type="term" value="P:proteolysis"/>
    <property type="evidence" value="ECO:0007669"/>
    <property type="project" value="InterPro"/>
</dbReference>
<dbReference type="PRINTS" id="PR00722">
    <property type="entry name" value="CHYMOTRYPSIN"/>
</dbReference>
<dbReference type="CDD" id="cd00190">
    <property type="entry name" value="Tryp_SPc"/>
    <property type="match status" value="1"/>
</dbReference>
<dbReference type="InterPro" id="IPR043504">
    <property type="entry name" value="Peptidase_S1_PA_chymotrypsin"/>
</dbReference>
<dbReference type="PROSITE" id="PS00134">
    <property type="entry name" value="TRYPSIN_HIS"/>
    <property type="match status" value="1"/>
</dbReference>
<evidence type="ECO:0000256" key="2">
    <source>
        <dbReference type="ARBA" id="ARBA00022757"/>
    </source>
</evidence>
<feature type="signal peptide" evidence="6">
    <location>
        <begin position="1"/>
        <end position="19"/>
    </location>
</feature>
<keyword evidence="2" id="KW-0222">Digestion</keyword>
<keyword evidence="9" id="KW-1185">Reference proteome</keyword>
<accession>A0A3Q3K385</accession>
<dbReference type="InterPro" id="IPR050430">
    <property type="entry name" value="Peptidase_S1"/>
</dbReference>
<dbReference type="InterPro" id="IPR001314">
    <property type="entry name" value="Peptidase_S1A"/>
</dbReference>
<evidence type="ECO:0000313" key="8">
    <source>
        <dbReference type="Ensembl" id="ENSMALP00000022512.1"/>
    </source>
</evidence>
<dbReference type="Gene3D" id="2.40.10.10">
    <property type="entry name" value="Trypsin-like serine proteases"/>
    <property type="match status" value="1"/>
</dbReference>
<proteinExistence type="inferred from homology"/>
<dbReference type="PANTHER" id="PTHR24276:SF97">
    <property type="entry name" value="GH13245P2-RELATED"/>
    <property type="match status" value="1"/>
</dbReference>
<sequence length="264" mass="29242">FPLLTTCPLLLWGTCVTVGTVVDLQKRIIGGQTCGQHERHYHVRLRAVAADGKRYMCGGSLISDQWILTAAHCLKTMFALLGVHPGPTQQVQITTQPVIFKDKDNNNNVRHHDIMLLKLPTPTQIQPVGLPDCQNRLSVGATVQIAGHASTTMGPNNKRKPGWSNTLQCANIDIVDCQRVRNYIQQDDPQFYQAFSCQHWFCGQTPGVDVCHGDSGGGVVYQDRIYGVNSFTGDPKYACSEAAGFMDICHPQYFKWIQNTITSP</sequence>
<evidence type="ECO:0000256" key="3">
    <source>
        <dbReference type="ARBA" id="ARBA00023157"/>
    </source>
</evidence>